<dbReference type="InterPro" id="IPR054089">
    <property type="entry name" value="Cep192-like_D3"/>
</dbReference>
<dbReference type="InterPro" id="IPR013783">
    <property type="entry name" value="Ig-like_fold"/>
</dbReference>
<dbReference type="GO" id="GO:0097729">
    <property type="term" value="C:9+2 motile cilium"/>
    <property type="evidence" value="ECO:0007669"/>
    <property type="project" value="TreeGrafter"/>
</dbReference>
<dbReference type="Ensembl" id="ENSEAST00005067350.1">
    <property type="protein sequence ID" value="ENSEASP00005046210.1"/>
    <property type="gene ID" value="ENSEASG00005034559.1"/>
</dbReference>
<dbReference type="Gene3D" id="2.60.40.10">
    <property type="entry name" value="Immunoglobulins"/>
    <property type="match status" value="1"/>
</dbReference>
<evidence type="ECO:0000313" key="4">
    <source>
        <dbReference type="Proteomes" id="UP000694387"/>
    </source>
</evidence>
<dbReference type="Proteomes" id="UP000694387">
    <property type="component" value="Chromosome 4"/>
</dbReference>
<reference evidence="3 4" key="1">
    <citation type="journal article" date="2020" name="Nat. Commun.">
        <title>Donkey genomes provide new insights into domestication and selection for coat color.</title>
        <authorList>
            <person name="Wang"/>
            <person name="C."/>
            <person name="Li"/>
            <person name="H."/>
            <person name="Guo"/>
            <person name="Y."/>
            <person name="Huang"/>
            <person name="J."/>
            <person name="Sun"/>
            <person name="Y."/>
            <person name="Min"/>
            <person name="J."/>
            <person name="Wang"/>
            <person name="J."/>
            <person name="Fang"/>
            <person name="X."/>
            <person name="Zhao"/>
            <person name="Z."/>
            <person name="Wang"/>
            <person name="S."/>
            <person name="Zhang"/>
            <person name="Y."/>
            <person name="Liu"/>
            <person name="Q."/>
            <person name="Jiang"/>
            <person name="Q."/>
            <person name="Wang"/>
            <person name="X."/>
            <person name="Guo"/>
            <person name="Y."/>
            <person name="Yang"/>
            <person name="C."/>
            <person name="Wang"/>
            <person name="Y."/>
            <person name="Tian"/>
            <person name="F."/>
            <person name="Zhuang"/>
            <person name="G."/>
            <person name="Fan"/>
            <person name="Y."/>
            <person name="Gao"/>
            <person name="Q."/>
            <person name="Li"/>
            <person name="Y."/>
            <person name="Ju"/>
            <person name="Z."/>
            <person name="Li"/>
            <person name="J."/>
            <person name="Li"/>
            <person name="R."/>
            <person name="Hou"/>
            <person name="M."/>
            <person name="Yang"/>
            <person name="G."/>
            <person name="Liu"/>
            <person name="G."/>
            <person name="Liu"/>
            <person name="W."/>
            <person name="Guo"/>
            <person name="J."/>
            <person name="Pan"/>
            <person name="S."/>
            <person name="Fan"/>
            <person name="G."/>
            <person name="Zhang"/>
            <person name="W."/>
            <person name="Zhang"/>
            <person name="R."/>
            <person name="Yu"/>
            <person name="J."/>
            <person name="Zhang"/>
            <person name="X."/>
            <person name="Yin"/>
            <person name="Q."/>
            <person name="Ji"/>
            <person name="C."/>
            <person name="Jin"/>
            <person name="Y."/>
            <person name="Yue"/>
            <person name="G."/>
            <person name="Liu"/>
            <person name="M."/>
            <person name="Xu"/>
            <person name="J."/>
            <person name="Liu"/>
            <person name="S."/>
            <person name="Jordana"/>
            <person name="J."/>
            <person name="Noce"/>
            <person name="A."/>
            <person name="Amills"/>
            <person name="M."/>
            <person name="Wu"/>
            <person name="D.D."/>
            <person name="Li"/>
            <person name="S."/>
            <person name="Zhou"/>
            <person name="X. and Zhong"/>
            <person name="J."/>
        </authorList>
    </citation>
    <scope>NUCLEOTIDE SEQUENCE [LARGE SCALE GENOMIC DNA]</scope>
</reference>
<name>A0A9L0JAF4_EQUAS</name>
<dbReference type="PANTHER" id="PTHR46500:SF1">
    <property type="entry name" value="CILIA- AND FLAGELLA-ASSOCIATED PROTEIN 221"/>
    <property type="match status" value="1"/>
</dbReference>
<protein>
    <recommendedName>
        <fullName evidence="2">Cep192-like domain-containing protein</fullName>
    </recommendedName>
</protein>
<organism evidence="3 4">
    <name type="scientific">Equus asinus</name>
    <name type="common">Donkey</name>
    <name type="synonym">Equus africanus asinus</name>
    <dbReference type="NCBI Taxonomy" id="9793"/>
    <lineage>
        <taxon>Eukaryota</taxon>
        <taxon>Metazoa</taxon>
        <taxon>Chordata</taxon>
        <taxon>Craniata</taxon>
        <taxon>Vertebrata</taxon>
        <taxon>Euteleostomi</taxon>
        <taxon>Mammalia</taxon>
        <taxon>Eutheria</taxon>
        <taxon>Laurasiatheria</taxon>
        <taxon>Perissodactyla</taxon>
        <taxon>Equidae</taxon>
        <taxon>Equus</taxon>
    </lineage>
</organism>
<evidence type="ECO:0000313" key="3">
    <source>
        <dbReference type="Ensembl" id="ENSEASP00005046210.1"/>
    </source>
</evidence>
<dbReference type="Pfam" id="PF22067">
    <property type="entry name" value="Cep192_D3"/>
    <property type="match status" value="1"/>
</dbReference>
<dbReference type="GO" id="GO:0044458">
    <property type="term" value="P:motile cilium assembly"/>
    <property type="evidence" value="ECO:0007669"/>
    <property type="project" value="TreeGrafter"/>
</dbReference>
<dbReference type="AlphaFoldDB" id="A0A9L0JAF4"/>
<proteinExistence type="predicted"/>
<dbReference type="PANTHER" id="PTHR46500">
    <property type="entry name" value="CILIA- AND FLAGELLA-ASSOCIATED PROTEIN 221"/>
    <property type="match status" value="1"/>
</dbReference>
<dbReference type="InterPro" id="IPR029676">
    <property type="entry name" value="CFAP221"/>
</dbReference>
<feature type="domain" description="Cep192-like" evidence="2">
    <location>
        <begin position="146"/>
        <end position="234"/>
    </location>
</feature>
<sequence>DPQNPKSLLHSQQREETPLLRDLGSSSRLSCLTGTALAATVRELLASSPFSLSLDELEHLVNVSNEDIDVHILPPQTKYFQIKYVKKEHRLVPGLSLTVTVTFSPDEWRYYYDCIRVHCKGDETLLVPIHAYPVMNTLDFPSFINLSNVLLGESKNYVIPLQCSSPVDFEFHITLVQFHQAFTIEPTSGVIPANGRMNVTVKFTPFQYGTAQMRMRLWISQFNSQPYECVFTGTCCPNMALKLEEFKKLNALSKKVDIPPEKAMTRINFHRRPARTKPPKLKEIEYQNLRFPVDLSNPFAVATVLNQEPGKLKIKELREVLDQGNEISRARQMKEALFEQKVRRDTYEEIKNHLKWQVHLGKDQMSFKFKKQTLLKSGKEGDPVLDEEFQRLKTEVNHTHGLFKIQEFHPSFDPLTNNTWVNRFRAQRRFQQQAARKIMVHQRLLSMLSALHDMDKGTILRRLTKGRQSIAPGKVQFLPLIGHDDYSRRFSVSPKEVLPFAFPSHSAPQDSNELAPDGLGPVPIKSSEIPIKQSYSFLKLQVPELYKIKGYQPFCVQKSSTSYRPQKLARALKQGAEDEATTIIALPNQEAAPQLAGKTSVLSMKPPEALASSPDYDPLYIFNPSPGVFAVKQPLTYYKVTKESHDGSSTPLTQKQFLHHTDIIPGIMHWKRFQPLVFSSLPETSKVETTQSCDPFAVALLPAHVPATLDALPEEDRLEAAERELCEQNIEITLTPEMIEAEFPLLDSKDTKKEKEVRDQAPPTEKAGEKVLEEMNSLRAKALNPHLILE</sequence>
<gene>
    <name evidence="3" type="primary">LOC106823639</name>
</gene>
<keyword evidence="4" id="KW-1185">Reference proteome</keyword>
<evidence type="ECO:0000259" key="2">
    <source>
        <dbReference type="Pfam" id="PF22067"/>
    </source>
</evidence>
<reference evidence="3" key="2">
    <citation type="submission" date="2025-08" db="UniProtKB">
        <authorList>
            <consortium name="Ensembl"/>
        </authorList>
    </citation>
    <scope>IDENTIFICATION</scope>
</reference>
<dbReference type="GO" id="GO:0003341">
    <property type="term" value="P:cilium movement"/>
    <property type="evidence" value="ECO:0007669"/>
    <property type="project" value="InterPro"/>
</dbReference>
<feature type="compositionally biased region" description="Basic and acidic residues" evidence="1">
    <location>
        <begin position="747"/>
        <end position="759"/>
    </location>
</feature>
<reference evidence="3" key="3">
    <citation type="submission" date="2025-09" db="UniProtKB">
        <authorList>
            <consortium name="Ensembl"/>
        </authorList>
    </citation>
    <scope>IDENTIFICATION</scope>
</reference>
<accession>A0A9L0JAF4</accession>
<dbReference type="GeneTree" id="ENSGT00390000006925"/>
<feature type="region of interest" description="Disordered" evidence="1">
    <location>
        <begin position="744"/>
        <end position="773"/>
    </location>
</feature>
<evidence type="ECO:0000256" key="1">
    <source>
        <dbReference type="SAM" id="MobiDB-lite"/>
    </source>
</evidence>